<name>A0ABT6TPJ5_9BACL</name>
<dbReference type="EMBL" id="JAGRPV010000001">
    <property type="protein sequence ID" value="MDI4648680.1"/>
    <property type="molecule type" value="Genomic_DNA"/>
</dbReference>
<keyword evidence="4" id="KW-1185">Reference proteome</keyword>
<organism evidence="3 4">
    <name type="scientific">Cohnella hashimotonis</name>
    <dbReference type="NCBI Taxonomy" id="2826895"/>
    <lineage>
        <taxon>Bacteria</taxon>
        <taxon>Bacillati</taxon>
        <taxon>Bacillota</taxon>
        <taxon>Bacilli</taxon>
        <taxon>Bacillales</taxon>
        <taxon>Paenibacillaceae</taxon>
        <taxon>Cohnella</taxon>
    </lineage>
</organism>
<evidence type="ECO:0000313" key="4">
    <source>
        <dbReference type="Proteomes" id="UP001161691"/>
    </source>
</evidence>
<dbReference type="Proteomes" id="UP001161691">
    <property type="component" value="Unassembled WGS sequence"/>
</dbReference>
<evidence type="ECO:0000256" key="2">
    <source>
        <dbReference type="SAM" id="SignalP"/>
    </source>
</evidence>
<evidence type="ECO:0008006" key="5">
    <source>
        <dbReference type="Google" id="ProtNLM"/>
    </source>
</evidence>
<sequence>MATAIATKRRMLAIACAASVLTLAACQSHSLREQSVKQAADAQRIVDDRLKLHSVQRPQIAGQHDPAVIPSVDREKTRTTNQYGASGQGMGSGVLSRIGSSGLRGRGASSDLEAELAGAGLAGVRVLVANDTVFLAAKDRGPSASSTDHLQRKLLSNTGGLSGKGPEPGPHGGIGIRSVDTDRTDTLAAAEQWLKDRGFGERIVTVAGPEAVALIDRLRSQGADGTSGSHDQEIAQLMRLAGAAKDGK</sequence>
<accession>A0ABT6TPJ5</accession>
<reference evidence="3" key="1">
    <citation type="submission" date="2023-04" db="EMBL/GenBank/DDBJ databases">
        <title>Comparative genomic analysis of Cohnella hashimotonis sp. nov., isolated from the International Space Station.</title>
        <authorList>
            <person name="Venkateswaran K."/>
            <person name="Simpson A."/>
        </authorList>
    </citation>
    <scope>NUCLEOTIDE SEQUENCE</scope>
    <source>
        <strain evidence="3">F6_2S_P_1</strain>
    </source>
</reference>
<evidence type="ECO:0000256" key="1">
    <source>
        <dbReference type="SAM" id="MobiDB-lite"/>
    </source>
</evidence>
<comment type="caution">
    <text evidence="3">The sequence shown here is derived from an EMBL/GenBank/DDBJ whole genome shotgun (WGS) entry which is preliminary data.</text>
</comment>
<evidence type="ECO:0000313" key="3">
    <source>
        <dbReference type="EMBL" id="MDI4648680.1"/>
    </source>
</evidence>
<dbReference type="RefSeq" id="WP_282911375.1">
    <property type="nucleotide sequence ID" value="NZ_JAGRPV010000001.1"/>
</dbReference>
<protein>
    <recommendedName>
        <fullName evidence="5">Sporulation protein</fullName>
    </recommendedName>
</protein>
<keyword evidence="2" id="KW-0732">Signal</keyword>
<feature type="region of interest" description="Disordered" evidence="1">
    <location>
        <begin position="155"/>
        <end position="180"/>
    </location>
</feature>
<proteinExistence type="predicted"/>
<feature type="signal peptide" evidence="2">
    <location>
        <begin position="1"/>
        <end position="24"/>
    </location>
</feature>
<feature type="chain" id="PRO_5047177426" description="Sporulation protein" evidence="2">
    <location>
        <begin position="25"/>
        <end position="248"/>
    </location>
</feature>
<gene>
    <name evidence="3" type="ORF">KB449_27245</name>
</gene>